<dbReference type="InterPro" id="IPR000086">
    <property type="entry name" value="NUDIX_hydrolase_dom"/>
</dbReference>
<dbReference type="Pfam" id="PF00293">
    <property type="entry name" value="NUDIX"/>
    <property type="match status" value="1"/>
</dbReference>
<evidence type="ECO:0000313" key="4">
    <source>
        <dbReference type="EMBL" id="KAF9458694.1"/>
    </source>
</evidence>
<feature type="region of interest" description="Disordered" evidence="2">
    <location>
        <begin position="184"/>
        <end position="205"/>
    </location>
</feature>
<comment type="caution">
    <text evidence="4">The sequence shown here is derived from an EMBL/GenBank/DDBJ whole genome shotgun (WGS) entry which is preliminary data.</text>
</comment>
<dbReference type="Gene3D" id="3.90.79.10">
    <property type="entry name" value="Nucleoside Triphosphate Pyrophosphohydrolase"/>
    <property type="match status" value="1"/>
</dbReference>
<proteinExistence type="predicted"/>
<dbReference type="SUPFAM" id="SSF55811">
    <property type="entry name" value="Nudix"/>
    <property type="match status" value="1"/>
</dbReference>
<dbReference type="OrthoDB" id="276276at2759"/>
<keyword evidence="1" id="KW-0378">Hydrolase</keyword>
<evidence type="ECO:0000259" key="3">
    <source>
        <dbReference type="PROSITE" id="PS51462"/>
    </source>
</evidence>
<dbReference type="InterPro" id="IPR020084">
    <property type="entry name" value="NUDIX_hydrolase_CS"/>
</dbReference>
<dbReference type="EMBL" id="MU150333">
    <property type="protein sequence ID" value="KAF9458694.1"/>
    <property type="molecule type" value="Genomic_DNA"/>
</dbReference>
<organism evidence="4 5">
    <name type="scientific">Collybia nuda</name>
    <dbReference type="NCBI Taxonomy" id="64659"/>
    <lineage>
        <taxon>Eukaryota</taxon>
        <taxon>Fungi</taxon>
        <taxon>Dikarya</taxon>
        <taxon>Basidiomycota</taxon>
        <taxon>Agaricomycotina</taxon>
        <taxon>Agaricomycetes</taxon>
        <taxon>Agaricomycetidae</taxon>
        <taxon>Agaricales</taxon>
        <taxon>Tricholomatineae</taxon>
        <taxon>Clitocybaceae</taxon>
        <taxon>Collybia</taxon>
    </lineage>
</organism>
<feature type="domain" description="Nudix hydrolase" evidence="3">
    <location>
        <begin position="1"/>
        <end position="164"/>
    </location>
</feature>
<feature type="compositionally biased region" description="Polar residues" evidence="2">
    <location>
        <begin position="188"/>
        <end position="197"/>
    </location>
</feature>
<dbReference type="GO" id="GO:0006167">
    <property type="term" value="P:AMP biosynthetic process"/>
    <property type="evidence" value="ECO:0007669"/>
    <property type="project" value="TreeGrafter"/>
</dbReference>
<evidence type="ECO:0000313" key="5">
    <source>
        <dbReference type="Proteomes" id="UP000807353"/>
    </source>
</evidence>
<protein>
    <recommendedName>
        <fullName evidence="3">Nudix hydrolase domain-containing protein</fullName>
    </recommendedName>
</protein>
<dbReference type="PANTHER" id="PTHR21340">
    <property type="entry name" value="DIADENOSINE 5,5-P1,P4-TETRAPHOSPHATE PYROPHOSPHOHYDROLASE MUTT"/>
    <property type="match status" value="1"/>
</dbReference>
<dbReference type="InterPro" id="IPR015797">
    <property type="entry name" value="NUDIX_hydrolase-like_dom_sf"/>
</dbReference>
<gene>
    <name evidence="4" type="ORF">BDZ94DRAFT_1270016</name>
</gene>
<dbReference type="PROSITE" id="PS51462">
    <property type="entry name" value="NUDIX"/>
    <property type="match status" value="1"/>
</dbReference>
<reference evidence="4" key="1">
    <citation type="submission" date="2020-11" db="EMBL/GenBank/DDBJ databases">
        <authorList>
            <consortium name="DOE Joint Genome Institute"/>
            <person name="Ahrendt S."/>
            <person name="Riley R."/>
            <person name="Andreopoulos W."/>
            <person name="Labutti K."/>
            <person name="Pangilinan J."/>
            <person name="Ruiz-Duenas F.J."/>
            <person name="Barrasa J.M."/>
            <person name="Sanchez-Garcia M."/>
            <person name="Camarero S."/>
            <person name="Miyauchi S."/>
            <person name="Serrano A."/>
            <person name="Linde D."/>
            <person name="Babiker R."/>
            <person name="Drula E."/>
            <person name="Ayuso-Fernandez I."/>
            <person name="Pacheco R."/>
            <person name="Padilla G."/>
            <person name="Ferreira P."/>
            <person name="Barriuso J."/>
            <person name="Kellner H."/>
            <person name="Castanera R."/>
            <person name="Alfaro M."/>
            <person name="Ramirez L."/>
            <person name="Pisabarro A.G."/>
            <person name="Kuo A."/>
            <person name="Tritt A."/>
            <person name="Lipzen A."/>
            <person name="He G."/>
            <person name="Yan M."/>
            <person name="Ng V."/>
            <person name="Cullen D."/>
            <person name="Martin F."/>
            <person name="Rosso M.-N."/>
            <person name="Henrissat B."/>
            <person name="Hibbett D."/>
            <person name="Martinez A.T."/>
            <person name="Grigoriev I.V."/>
        </authorList>
    </citation>
    <scope>NUCLEOTIDE SEQUENCE</scope>
    <source>
        <strain evidence="4">CBS 247.69</strain>
    </source>
</reference>
<accession>A0A9P6CF52</accession>
<dbReference type="InterPro" id="IPR051325">
    <property type="entry name" value="Nudix_hydrolase_domain"/>
</dbReference>
<dbReference type="GO" id="GO:0006754">
    <property type="term" value="P:ATP biosynthetic process"/>
    <property type="evidence" value="ECO:0007669"/>
    <property type="project" value="TreeGrafter"/>
</dbReference>
<keyword evidence="5" id="KW-1185">Reference proteome</keyword>
<dbReference type="Proteomes" id="UP000807353">
    <property type="component" value="Unassembled WGS sequence"/>
</dbReference>
<dbReference type="GO" id="GO:0004081">
    <property type="term" value="F:bis(5'-nucleosyl)-tetraphosphatase (asymmetrical) activity"/>
    <property type="evidence" value="ECO:0007669"/>
    <property type="project" value="TreeGrafter"/>
</dbReference>
<dbReference type="AlphaFoldDB" id="A0A9P6CF52"/>
<name>A0A9P6CF52_9AGAR</name>
<dbReference type="PANTHER" id="PTHR21340:SF0">
    <property type="entry name" value="BIS(5'-NUCLEOSYL)-TETRAPHOSPHATASE [ASYMMETRICAL]"/>
    <property type="match status" value="1"/>
</dbReference>
<evidence type="ECO:0000256" key="2">
    <source>
        <dbReference type="SAM" id="MobiDB-lite"/>
    </source>
</evidence>
<sequence>MLGAGMVILQPSTDKVVVLHEKEDKYWFFPKGRKDIGESLETTAIREAYEESGFRATFLPLYTNTRAPAPPDDKLRALRKNTEPVFLSLMSWRARSTHPHRERPAGEYLTTWYVGQIPEDAEYRPDTGMPDEQNFESYLLTYEEAMERLDNPYRDVLQYVWAIYTHTLYLDHLDETRELQDEQRRSINRVSQKLPQEQTRRRSHQ</sequence>
<dbReference type="PROSITE" id="PS00893">
    <property type="entry name" value="NUDIX_BOX"/>
    <property type="match status" value="1"/>
</dbReference>
<evidence type="ECO:0000256" key="1">
    <source>
        <dbReference type="ARBA" id="ARBA00022801"/>
    </source>
</evidence>